<feature type="compositionally biased region" description="Acidic residues" evidence="1">
    <location>
        <begin position="17"/>
        <end position="29"/>
    </location>
</feature>
<protein>
    <submittedName>
        <fullName evidence="2">Uncharacterized protein</fullName>
    </submittedName>
</protein>
<keyword evidence="3" id="KW-1185">Reference proteome</keyword>
<comment type="caution">
    <text evidence="2">The sequence shown here is derived from an EMBL/GenBank/DDBJ whole genome shotgun (WGS) entry which is preliminary data.</text>
</comment>
<organism evidence="2 3">
    <name type="scientific">Trifolium medium</name>
    <dbReference type="NCBI Taxonomy" id="97028"/>
    <lineage>
        <taxon>Eukaryota</taxon>
        <taxon>Viridiplantae</taxon>
        <taxon>Streptophyta</taxon>
        <taxon>Embryophyta</taxon>
        <taxon>Tracheophyta</taxon>
        <taxon>Spermatophyta</taxon>
        <taxon>Magnoliopsida</taxon>
        <taxon>eudicotyledons</taxon>
        <taxon>Gunneridae</taxon>
        <taxon>Pentapetalae</taxon>
        <taxon>rosids</taxon>
        <taxon>fabids</taxon>
        <taxon>Fabales</taxon>
        <taxon>Fabaceae</taxon>
        <taxon>Papilionoideae</taxon>
        <taxon>50 kb inversion clade</taxon>
        <taxon>NPAAA clade</taxon>
        <taxon>Hologalegina</taxon>
        <taxon>IRL clade</taxon>
        <taxon>Trifolieae</taxon>
        <taxon>Trifolium</taxon>
    </lineage>
</organism>
<proteinExistence type="predicted"/>
<evidence type="ECO:0000313" key="2">
    <source>
        <dbReference type="EMBL" id="MCI38235.1"/>
    </source>
</evidence>
<accession>A0A392RRM1</accession>
<sequence>MPELEYEGGARVFSFREEEEEDVEENDDDEKWRGFLGLSLCLSHHPT</sequence>
<feature type="non-terminal residue" evidence="2">
    <location>
        <position position="47"/>
    </location>
</feature>
<reference evidence="2 3" key="1">
    <citation type="journal article" date="2018" name="Front. Plant Sci.">
        <title>Red Clover (Trifolium pratense) and Zigzag Clover (T. medium) - A Picture of Genomic Similarities and Differences.</title>
        <authorList>
            <person name="Dluhosova J."/>
            <person name="Istvanek J."/>
            <person name="Nedelnik J."/>
            <person name="Repkova J."/>
        </authorList>
    </citation>
    <scope>NUCLEOTIDE SEQUENCE [LARGE SCALE GENOMIC DNA]</scope>
    <source>
        <strain evidence="3">cv. 10/8</strain>
        <tissue evidence="2">Leaf</tissue>
    </source>
</reference>
<feature type="region of interest" description="Disordered" evidence="1">
    <location>
        <begin position="1"/>
        <end position="29"/>
    </location>
</feature>
<evidence type="ECO:0000256" key="1">
    <source>
        <dbReference type="SAM" id="MobiDB-lite"/>
    </source>
</evidence>
<dbReference type="Proteomes" id="UP000265520">
    <property type="component" value="Unassembled WGS sequence"/>
</dbReference>
<dbReference type="EMBL" id="LXQA010253475">
    <property type="protein sequence ID" value="MCI38235.1"/>
    <property type="molecule type" value="Genomic_DNA"/>
</dbReference>
<name>A0A392RRM1_9FABA</name>
<evidence type="ECO:0000313" key="3">
    <source>
        <dbReference type="Proteomes" id="UP000265520"/>
    </source>
</evidence>
<dbReference type="AlphaFoldDB" id="A0A392RRM1"/>